<dbReference type="GO" id="GO:0006334">
    <property type="term" value="P:nucleosome assembly"/>
    <property type="evidence" value="ECO:0007669"/>
    <property type="project" value="InterPro"/>
</dbReference>
<evidence type="ECO:0000313" key="10">
    <source>
        <dbReference type="EMBL" id="KAF0492623.1"/>
    </source>
</evidence>
<feature type="compositionally biased region" description="Basic and acidic residues" evidence="8">
    <location>
        <begin position="94"/>
        <end position="121"/>
    </location>
</feature>
<evidence type="ECO:0000256" key="1">
    <source>
        <dbReference type="ARBA" id="ARBA00004123"/>
    </source>
</evidence>
<dbReference type="Proteomes" id="UP000439903">
    <property type="component" value="Unassembled WGS sequence"/>
</dbReference>
<dbReference type="GO" id="GO:0030261">
    <property type="term" value="P:chromosome condensation"/>
    <property type="evidence" value="ECO:0007669"/>
    <property type="project" value="TreeGrafter"/>
</dbReference>
<reference evidence="10 11" key="1">
    <citation type="journal article" date="2019" name="Environ. Microbiol.">
        <title>At the nexus of three kingdoms: the genome of the mycorrhizal fungus Gigaspora margarita provides insights into plant, endobacterial and fungal interactions.</title>
        <authorList>
            <person name="Venice F."/>
            <person name="Ghignone S."/>
            <person name="Salvioli di Fossalunga A."/>
            <person name="Amselem J."/>
            <person name="Novero M."/>
            <person name="Xianan X."/>
            <person name="Sedzielewska Toro K."/>
            <person name="Morin E."/>
            <person name="Lipzen A."/>
            <person name="Grigoriev I.V."/>
            <person name="Henrissat B."/>
            <person name="Martin F.M."/>
            <person name="Bonfante P."/>
        </authorList>
    </citation>
    <scope>NUCLEOTIDE SEQUENCE [LARGE SCALE GENOMIC DNA]</scope>
    <source>
        <strain evidence="10 11">BEG34</strain>
    </source>
</reference>
<dbReference type="PANTHER" id="PTHR11467">
    <property type="entry name" value="HISTONE H1"/>
    <property type="match status" value="1"/>
</dbReference>
<comment type="subcellular location">
    <subcellularLocation>
        <location evidence="2">Chromosome</location>
    </subcellularLocation>
    <subcellularLocation>
        <location evidence="1 7">Nucleus</location>
    </subcellularLocation>
</comment>
<protein>
    <recommendedName>
        <fullName evidence="3">Histone H1</fullName>
    </recommendedName>
</protein>
<dbReference type="GO" id="GO:0045910">
    <property type="term" value="P:negative regulation of DNA recombination"/>
    <property type="evidence" value="ECO:0007669"/>
    <property type="project" value="TreeGrafter"/>
</dbReference>
<evidence type="ECO:0000256" key="4">
    <source>
        <dbReference type="ARBA" id="ARBA00022454"/>
    </source>
</evidence>
<evidence type="ECO:0000256" key="5">
    <source>
        <dbReference type="ARBA" id="ARBA00023125"/>
    </source>
</evidence>
<proteinExistence type="inferred from homology"/>
<evidence type="ECO:0000256" key="2">
    <source>
        <dbReference type="ARBA" id="ARBA00004286"/>
    </source>
</evidence>
<dbReference type="InterPro" id="IPR036388">
    <property type="entry name" value="WH-like_DNA-bd_sf"/>
</dbReference>
<sequence length="172" mass="19211">MAKTSSTPRTKKAANPPAHPKYEDMIRDAIVALKDRKGSSRQAIKKYIISSYKLPDNTITNNRLRIAINKGVEKGLFAFYNGPSGTIKLVKKEPVKKEKKEVEKKEKPKTTVKKEPKPKAEKKPKKAAPKKTAKKATTKKTKKPTTKTTKRAKPGARKTGARKSTTRKRTTS</sequence>
<dbReference type="EMBL" id="WTPW01000638">
    <property type="protein sequence ID" value="KAF0492623.1"/>
    <property type="molecule type" value="Genomic_DNA"/>
</dbReference>
<name>A0A8H4AGJ5_GIGMA</name>
<dbReference type="InterPro" id="IPR005818">
    <property type="entry name" value="Histone_H1/H5_H15"/>
</dbReference>
<dbReference type="OrthoDB" id="1110759at2759"/>
<dbReference type="Pfam" id="PF00538">
    <property type="entry name" value="Linker_histone"/>
    <property type="match status" value="1"/>
</dbReference>
<accession>A0A8H4AGJ5</accession>
<dbReference type="GO" id="GO:0003690">
    <property type="term" value="F:double-stranded DNA binding"/>
    <property type="evidence" value="ECO:0007669"/>
    <property type="project" value="TreeGrafter"/>
</dbReference>
<dbReference type="GO" id="GO:0031492">
    <property type="term" value="F:nucleosomal DNA binding"/>
    <property type="evidence" value="ECO:0007669"/>
    <property type="project" value="TreeGrafter"/>
</dbReference>
<evidence type="ECO:0000256" key="7">
    <source>
        <dbReference type="RuleBase" id="RU003894"/>
    </source>
</evidence>
<keyword evidence="4 7" id="KW-0158">Chromosome</keyword>
<keyword evidence="6 7" id="KW-0539">Nucleus</keyword>
<comment type="similarity">
    <text evidence="7">Belongs to the histone H1/H5 family.</text>
</comment>
<dbReference type="InterPro" id="IPR036390">
    <property type="entry name" value="WH_DNA-bd_sf"/>
</dbReference>
<dbReference type="SUPFAM" id="SSF46785">
    <property type="entry name" value="Winged helix' DNA-binding domain"/>
    <property type="match status" value="1"/>
</dbReference>
<dbReference type="CDD" id="cd00073">
    <property type="entry name" value="H15"/>
    <property type="match status" value="1"/>
</dbReference>
<organism evidence="10 11">
    <name type="scientific">Gigaspora margarita</name>
    <dbReference type="NCBI Taxonomy" id="4874"/>
    <lineage>
        <taxon>Eukaryota</taxon>
        <taxon>Fungi</taxon>
        <taxon>Fungi incertae sedis</taxon>
        <taxon>Mucoromycota</taxon>
        <taxon>Glomeromycotina</taxon>
        <taxon>Glomeromycetes</taxon>
        <taxon>Diversisporales</taxon>
        <taxon>Gigasporaceae</taxon>
        <taxon>Gigaspora</taxon>
    </lineage>
</organism>
<feature type="compositionally biased region" description="Basic residues" evidence="8">
    <location>
        <begin position="122"/>
        <end position="172"/>
    </location>
</feature>
<evidence type="ECO:0000256" key="6">
    <source>
        <dbReference type="ARBA" id="ARBA00023242"/>
    </source>
</evidence>
<evidence type="ECO:0000313" key="11">
    <source>
        <dbReference type="Proteomes" id="UP000439903"/>
    </source>
</evidence>
<dbReference type="PANTHER" id="PTHR11467:SF36">
    <property type="entry name" value="HISTONE 24-RELATED"/>
    <property type="match status" value="1"/>
</dbReference>
<dbReference type="GO" id="GO:0005634">
    <property type="term" value="C:nucleus"/>
    <property type="evidence" value="ECO:0007669"/>
    <property type="project" value="UniProtKB-SubCell"/>
</dbReference>
<dbReference type="GO" id="GO:0000786">
    <property type="term" value="C:nucleosome"/>
    <property type="evidence" value="ECO:0007669"/>
    <property type="project" value="InterPro"/>
</dbReference>
<dbReference type="Gene3D" id="1.10.10.10">
    <property type="entry name" value="Winged helix-like DNA-binding domain superfamily/Winged helix DNA-binding domain"/>
    <property type="match status" value="1"/>
</dbReference>
<keyword evidence="11" id="KW-1185">Reference proteome</keyword>
<dbReference type="SMART" id="SM00526">
    <property type="entry name" value="H15"/>
    <property type="match status" value="1"/>
</dbReference>
<dbReference type="PROSITE" id="PS51504">
    <property type="entry name" value="H15"/>
    <property type="match status" value="1"/>
</dbReference>
<evidence type="ECO:0000259" key="9">
    <source>
        <dbReference type="PROSITE" id="PS51504"/>
    </source>
</evidence>
<dbReference type="InterPro" id="IPR005819">
    <property type="entry name" value="H1/H5"/>
</dbReference>
<feature type="domain" description="H15" evidence="9">
    <location>
        <begin position="18"/>
        <end position="91"/>
    </location>
</feature>
<keyword evidence="5 7" id="KW-0238">DNA-binding</keyword>
<feature type="region of interest" description="Disordered" evidence="8">
    <location>
        <begin position="1"/>
        <end position="22"/>
    </location>
</feature>
<evidence type="ECO:0000256" key="3">
    <source>
        <dbReference type="ARBA" id="ARBA00020833"/>
    </source>
</evidence>
<comment type="caution">
    <text evidence="10">The sequence shown here is derived from an EMBL/GenBank/DDBJ whole genome shotgun (WGS) entry which is preliminary data.</text>
</comment>
<evidence type="ECO:0000256" key="8">
    <source>
        <dbReference type="SAM" id="MobiDB-lite"/>
    </source>
</evidence>
<dbReference type="AlphaFoldDB" id="A0A8H4AGJ5"/>
<feature type="region of interest" description="Disordered" evidence="8">
    <location>
        <begin position="94"/>
        <end position="172"/>
    </location>
</feature>
<gene>
    <name evidence="10" type="ORF">F8M41_021597</name>
</gene>
<dbReference type="GO" id="GO:0030527">
    <property type="term" value="F:structural constituent of chromatin"/>
    <property type="evidence" value="ECO:0007669"/>
    <property type="project" value="InterPro"/>
</dbReference>
<dbReference type="PRINTS" id="PR00624">
    <property type="entry name" value="HISTONEH5"/>
</dbReference>